<evidence type="ECO:0000313" key="3">
    <source>
        <dbReference type="Proteomes" id="UP000189935"/>
    </source>
</evidence>
<evidence type="ECO:0000313" key="2">
    <source>
        <dbReference type="EMBL" id="SHL72502.1"/>
    </source>
</evidence>
<dbReference type="RefSeq" id="WP_079543794.1">
    <property type="nucleotide sequence ID" value="NZ_LT670844.1"/>
</dbReference>
<evidence type="ECO:0008006" key="4">
    <source>
        <dbReference type="Google" id="ProtNLM"/>
    </source>
</evidence>
<keyword evidence="1" id="KW-0732">Signal</keyword>
<feature type="signal peptide" evidence="1">
    <location>
        <begin position="1"/>
        <end position="24"/>
    </location>
</feature>
<feature type="chain" id="PRO_5012952082" description="PXPV repeat-containing protein" evidence="1">
    <location>
        <begin position="25"/>
        <end position="163"/>
    </location>
</feature>
<proteinExistence type="predicted"/>
<dbReference type="AlphaFoldDB" id="A0A1M7CZ19"/>
<dbReference type="PROSITE" id="PS51257">
    <property type="entry name" value="PROKAR_LIPOPROTEIN"/>
    <property type="match status" value="1"/>
</dbReference>
<evidence type="ECO:0000256" key="1">
    <source>
        <dbReference type="SAM" id="SignalP"/>
    </source>
</evidence>
<sequence length="163" mass="18187">MRQMISGLVAAVAVVSASAVPAMACGGGLFGSCSPCGAYVSPCAQPEVYVAPVAPVYSYSYSGCNSCGGAYERLPDPVDQYQTYTSPVHQYYYVNQGPTYGGPGNFAPYPVYRESEGPSVYGYPHYHRWHHRYHSYRYGYAPRYSYHAAAPYYYGHRVLRRYY</sequence>
<dbReference type="EMBL" id="LT670844">
    <property type="protein sequence ID" value="SHL72502.1"/>
    <property type="molecule type" value="Genomic_DNA"/>
</dbReference>
<accession>A0A1M7CZ19</accession>
<dbReference type="Proteomes" id="UP000189935">
    <property type="component" value="Chromosome I"/>
</dbReference>
<gene>
    <name evidence="2" type="ORF">SAMN05444159_6652</name>
</gene>
<name>A0A1M7CZ19_9BRAD</name>
<reference evidence="2 3" key="1">
    <citation type="submission" date="2016-11" db="EMBL/GenBank/DDBJ databases">
        <authorList>
            <person name="Jaros S."/>
            <person name="Januszkiewicz K."/>
            <person name="Wedrychowicz H."/>
        </authorList>
    </citation>
    <scope>NUCLEOTIDE SEQUENCE [LARGE SCALE GENOMIC DNA]</scope>
    <source>
        <strain evidence="2 3">GAS499</strain>
    </source>
</reference>
<organism evidence="2 3">
    <name type="scientific">Bradyrhizobium lablabi</name>
    <dbReference type="NCBI Taxonomy" id="722472"/>
    <lineage>
        <taxon>Bacteria</taxon>
        <taxon>Pseudomonadati</taxon>
        <taxon>Pseudomonadota</taxon>
        <taxon>Alphaproteobacteria</taxon>
        <taxon>Hyphomicrobiales</taxon>
        <taxon>Nitrobacteraceae</taxon>
        <taxon>Bradyrhizobium</taxon>
    </lineage>
</organism>
<dbReference type="OrthoDB" id="8130162at2"/>
<protein>
    <recommendedName>
        <fullName evidence="4">PXPV repeat-containing protein</fullName>
    </recommendedName>
</protein>